<proteinExistence type="predicted"/>
<dbReference type="InterPro" id="IPR013083">
    <property type="entry name" value="Znf_RING/FYVE/PHD"/>
</dbReference>
<keyword evidence="2" id="KW-0863">Zinc-finger</keyword>
<organism evidence="6 7">
    <name type="scientific">Marasmius tenuissimus</name>
    <dbReference type="NCBI Taxonomy" id="585030"/>
    <lineage>
        <taxon>Eukaryota</taxon>
        <taxon>Fungi</taxon>
        <taxon>Dikarya</taxon>
        <taxon>Basidiomycota</taxon>
        <taxon>Agaricomycotina</taxon>
        <taxon>Agaricomycetes</taxon>
        <taxon>Agaricomycetidae</taxon>
        <taxon>Agaricales</taxon>
        <taxon>Marasmiineae</taxon>
        <taxon>Marasmiaceae</taxon>
        <taxon>Marasmius</taxon>
    </lineage>
</organism>
<keyword evidence="1" id="KW-0479">Metal-binding</keyword>
<gene>
    <name evidence="6" type="ORF">AAF712_009403</name>
</gene>
<dbReference type="EMBL" id="JBBXMP010000075">
    <property type="protein sequence ID" value="KAL0063711.1"/>
    <property type="molecule type" value="Genomic_DNA"/>
</dbReference>
<dbReference type="Gene3D" id="3.30.40.10">
    <property type="entry name" value="Zinc/RING finger domain, C3HC4 (zinc finger)"/>
    <property type="match status" value="1"/>
</dbReference>
<feature type="compositionally biased region" description="Low complexity" evidence="4">
    <location>
        <begin position="469"/>
        <end position="479"/>
    </location>
</feature>
<feature type="region of interest" description="Disordered" evidence="4">
    <location>
        <begin position="927"/>
        <end position="994"/>
    </location>
</feature>
<protein>
    <recommendedName>
        <fullName evidence="5">Zinc finger PHD-type domain-containing protein</fullName>
    </recommendedName>
</protein>
<reference evidence="6 7" key="1">
    <citation type="submission" date="2024-05" db="EMBL/GenBank/DDBJ databases">
        <title>A draft genome resource for the thread blight pathogen Marasmius tenuissimus strain MS-2.</title>
        <authorList>
            <person name="Yulfo-Soto G.E."/>
            <person name="Baruah I.K."/>
            <person name="Amoako-Attah I."/>
            <person name="Bukari Y."/>
            <person name="Meinhardt L.W."/>
            <person name="Bailey B.A."/>
            <person name="Cohen S.P."/>
        </authorList>
    </citation>
    <scope>NUCLEOTIDE SEQUENCE [LARGE SCALE GENOMIC DNA]</scope>
    <source>
        <strain evidence="6 7">MS-2</strain>
    </source>
</reference>
<feature type="region of interest" description="Disordered" evidence="4">
    <location>
        <begin position="135"/>
        <end position="195"/>
    </location>
</feature>
<dbReference type="Proteomes" id="UP001437256">
    <property type="component" value="Unassembled WGS sequence"/>
</dbReference>
<dbReference type="SUPFAM" id="SSF57903">
    <property type="entry name" value="FYVE/PHD zinc finger"/>
    <property type="match status" value="1"/>
</dbReference>
<feature type="region of interest" description="Disordered" evidence="4">
    <location>
        <begin position="852"/>
        <end position="914"/>
    </location>
</feature>
<comment type="caution">
    <text evidence="6">The sequence shown here is derived from an EMBL/GenBank/DDBJ whole genome shotgun (WGS) entry which is preliminary data.</text>
</comment>
<feature type="compositionally biased region" description="Basic and acidic residues" evidence="4">
    <location>
        <begin position="175"/>
        <end position="195"/>
    </location>
</feature>
<feature type="compositionally biased region" description="Acidic residues" evidence="4">
    <location>
        <begin position="485"/>
        <end position="525"/>
    </location>
</feature>
<evidence type="ECO:0000256" key="2">
    <source>
        <dbReference type="ARBA" id="ARBA00022771"/>
    </source>
</evidence>
<feature type="compositionally biased region" description="Polar residues" evidence="4">
    <location>
        <begin position="932"/>
        <end position="956"/>
    </location>
</feature>
<evidence type="ECO:0000256" key="4">
    <source>
        <dbReference type="SAM" id="MobiDB-lite"/>
    </source>
</evidence>
<keyword evidence="3" id="KW-0862">Zinc</keyword>
<dbReference type="PROSITE" id="PS01359">
    <property type="entry name" value="ZF_PHD_1"/>
    <property type="match status" value="1"/>
</dbReference>
<dbReference type="InterPro" id="IPR019786">
    <property type="entry name" value="Zinc_finger_PHD-type_CS"/>
</dbReference>
<dbReference type="PANTHER" id="PTHR14296:SF3">
    <property type="entry name" value="DIKAR, ISOFORM F"/>
    <property type="match status" value="1"/>
</dbReference>
<dbReference type="Pfam" id="PF00628">
    <property type="entry name" value="PHD"/>
    <property type="match status" value="1"/>
</dbReference>
<evidence type="ECO:0000313" key="6">
    <source>
        <dbReference type="EMBL" id="KAL0063711.1"/>
    </source>
</evidence>
<dbReference type="SMART" id="SM00249">
    <property type="entry name" value="PHD"/>
    <property type="match status" value="1"/>
</dbReference>
<feature type="compositionally biased region" description="Low complexity" evidence="4">
    <location>
        <begin position="976"/>
        <end position="994"/>
    </location>
</feature>
<evidence type="ECO:0000259" key="5">
    <source>
        <dbReference type="SMART" id="SM00249"/>
    </source>
</evidence>
<feature type="domain" description="Zinc finger PHD-type" evidence="5">
    <location>
        <begin position="719"/>
        <end position="776"/>
    </location>
</feature>
<feature type="region of interest" description="Disordered" evidence="4">
    <location>
        <begin position="110"/>
        <end position="129"/>
    </location>
</feature>
<feature type="compositionally biased region" description="Polar residues" evidence="4">
    <location>
        <begin position="861"/>
        <end position="914"/>
    </location>
</feature>
<evidence type="ECO:0000313" key="7">
    <source>
        <dbReference type="Proteomes" id="UP001437256"/>
    </source>
</evidence>
<evidence type="ECO:0000256" key="1">
    <source>
        <dbReference type="ARBA" id="ARBA00022723"/>
    </source>
</evidence>
<dbReference type="InterPro" id="IPR011011">
    <property type="entry name" value="Znf_FYVE_PHD"/>
</dbReference>
<accession>A0ABR2ZPW0</accession>
<sequence>MPRRSSARNANANQPAQVIPSVALDIPPQPFAQELATLRTNWKWAAFGQFFYTFNQLFNMEDVTLQHIEDDLVQGNSIVLPRIMLRLLVTLSNDRKMNLDTWQSALRRQYNRRDPSANPIGPEPPKTTVNSRYASVVEEEGTPDPTAEAEPKDEDMTGENGLNGEASRNESGVASREDSLAPPKPRIEDLKPNDRTHSAEPFALEQAETKDWNTLSMLEKLDSLHLLTEWQFQNPLRLRMLMKTDDENAEWRIEPIGYDAKRNAYWLIGADRLWIQRELPKPPRPAKSANKKRKRGAKDAGNSSKAKRAKTSRAATTSSKKGKAKAKGKAETASTSSKAKAKAKPPVEEPATPSRHGRAAKAKANVQLEAQAKQLAELNRQAAAMAKTNGRTPRGSKVQSSSPPKSTPTPSRVSARLTRNSSASAARPLGTRISARLRGAESDEEEWQPIPDDWLNDKEDNDYDKTGISSVSSSLSDLTELSDKEAEDDEENDEEEQEAEEEQDEAEEEQEEQEEEEAPVEETPEEVALPEGFIEWETICVTLYEWEHITERWEKATHYAEKALYKVLKNHIVPIITEELRAVENKRRMEEAIVHRKRSSRLAVKESEKEEARMAAIKKAEDDERNARQRRAEARQKKEEDERLKREQAREQRRKEREAQIAEREAKEKAEEERSASAEVAEKPKAQKNTKRQPGTPGSSVNGIASGSRTPAGDDWELDCEICHRRGINMDDGVPLMSCGKCFKWQHIACHDKADQKAGMPKRNWEEVEFFCRQCRSRMFAANSSGASPYNYPPDRVPVPQSVQQQAYPPLPANHHLSLRVPPRNTASYPISSYNAPNANYSNTLSNNPYMNGYDRMATSDIRSSPQQPQGYHTSPQHSKPITFQHYQPPVQQQSYGTPSRSSQQSLYNTNFGTHVQPYGAAQYANANGQATSRSDGWNVSTQHGYSNPYMTSTERLTAPAPPQQDQWHHTTARLPPSSNNVSSYPAPSYPSQS</sequence>
<dbReference type="InterPro" id="IPR001965">
    <property type="entry name" value="Znf_PHD"/>
</dbReference>
<feature type="region of interest" description="Disordered" evidence="4">
    <location>
        <begin position="278"/>
        <end position="531"/>
    </location>
</feature>
<feature type="compositionally biased region" description="Polar residues" evidence="4">
    <location>
        <begin position="692"/>
        <end position="709"/>
    </location>
</feature>
<dbReference type="InterPro" id="IPR019787">
    <property type="entry name" value="Znf_PHD-finger"/>
</dbReference>
<dbReference type="PANTHER" id="PTHR14296">
    <property type="entry name" value="REMODELING AND SPACING FACTOR 1"/>
    <property type="match status" value="1"/>
</dbReference>
<evidence type="ECO:0000256" key="3">
    <source>
        <dbReference type="ARBA" id="ARBA00022833"/>
    </source>
</evidence>
<feature type="compositionally biased region" description="Basic and acidic residues" evidence="4">
    <location>
        <begin position="603"/>
        <end position="685"/>
    </location>
</feature>
<feature type="compositionally biased region" description="Low complexity" evidence="4">
    <location>
        <begin position="396"/>
        <end position="414"/>
    </location>
</feature>
<dbReference type="InterPro" id="IPR028938">
    <property type="entry name" value="Rsf1-like"/>
</dbReference>
<dbReference type="CDD" id="cd15489">
    <property type="entry name" value="PHD_SF"/>
    <property type="match status" value="1"/>
</dbReference>
<keyword evidence="7" id="KW-1185">Reference proteome</keyword>
<name>A0ABR2ZPW0_9AGAR</name>
<feature type="region of interest" description="Disordered" evidence="4">
    <location>
        <begin position="603"/>
        <end position="712"/>
    </location>
</feature>